<evidence type="ECO:0000256" key="8">
    <source>
        <dbReference type="ARBA" id="ARBA00022490"/>
    </source>
</evidence>
<dbReference type="InterPro" id="IPR002716">
    <property type="entry name" value="PIN_dom"/>
</dbReference>
<evidence type="ECO:0000256" key="19">
    <source>
        <dbReference type="ARBA" id="ARBA00022843"/>
    </source>
</evidence>
<evidence type="ECO:0000256" key="4">
    <source>
        <dbReference type="ARBA" id="ARBA00005858"/>
    </source>
</evidence>
<evidence type="ECO:0000256" key="20">
    <source>
        <dbReference type="ARBA" id="ARBA00022857"/>
    </source>
</evidence>
<dbReference type="GO" id="GO:0042373">
    <property type="term" value="P:vitamin K metabolic process"/>
    <property type="evidence" value="ECO:0007669"/>
    <property type="project" value="UniProtKB-ARBA"/>
</dbReference>
<keyword evidence="16" id="KW-0378">Hydrolase</keyword>
<dbReference type="Proteomes" id="UP000028990">
    <property type="component" value="Unassembled WGS sequence"/>
</dbReference>
<evidence type="ECO:0000256" key="21">
    <source>
        <dbReference type="ARBA" id="ARBA00023002"/>
    </source>
</evidence>
<dbReference type="SUPFAM" id="SSF52218">
    <property type="entry name" value="Flavoproteins"/>
    <property type="match status" value="1"/>
</dbReference>
<keyword evidence="11" id="KW-0285">Flavoprotein</keyword>
<comment type="catalytic activity">
    <reaction evidence="34">
        <text>menadione + NADH + H(+) = menadiol + NAD(+)</text>
        <dbReference type="Rhea" id="RHEA:69695"/>
        <dbReference type="ChEBI" id="CHEBI:6746"/>
        <dbReference type="ChEBI" id="CHEBI:15378"/>
        <dbReference type="ChEBI" id="CHEBI:28869"/>
        <dbReference type="ChEBI" id="CHEBI:57540"/>
        <dbReference type="ChEBI" id="CHEBI:57945"/>
    </reaction>
    <physiologicalReaction direction="left-to-right" evidence="34">
        <dbReference type="Rhea" id="RHEA:69696"/>
    </physiologicalReaction>
</comment>
<dbReference type="CDD" id="cd09876">
    <property type="entry name" value="PIN_Nob1-like"/>
    <property type="match status" value="1"/>
</dbReference>
<evidence type="ECO:0000256" key="32">
    <source>
        <dbReference type="ARBA" id="ARBA00046551"/>
    </source>
</evidence>
<dbReference type="EMBL" id="KN124866">
    <property type="protein sequence ID" value="KFO20035.1"/>
    <property type="molecule type" value="Genomic_DNA"/>
</dbReference>
<dbReference type="FunFam" id="3.40.50.1010:FF:000018">
    <property type="entry name" value="RNA-binding protein NOB1"/>
    <property type="match status" value="1"/>
</dbReference>
<evidence type="ECO:0000256" key="34">
    <source>
        <dbReference type="ARBA" id="ARBA00048412"/>
    </source>
</evidence>
<comment type="catalytic activity">
    <reaction evidence="33">
        <text>a quinone + NADH + H(+) = a quinol + NAD(+)</text>
        <dbReference type="Rhea" id="RHEA:46160"/>
        <dbReference type="ChEBI" id="CHEBI:15378"/>
        <dbReference type="ChEBI" id="CHEBI:24646"/>
        <dbReference type="ChEBI" id="CHEBI:57540"/>
        <dbReference type="ChEBI" id="CHEBI:57945"/>
        <dbReference type="ChEBI" id="CHEBI:132124"/>
        <dbReference type="EC" id="1.6.5.2"/>
    </reaction>
    <physiologicalReaction direction="left-to-right" evidence="33">
        <dbReference type="Rhea" id="RHEA:46161"/>
    </physiologicalReaction>
</comment>
<gene>
    <name evidence="40" type="ORF">H920_18662</name>
</gene>
<comment type="catalytic activity">
    <reaction evidence="35">
        <text>ubiquinone-10 + NADH + H(+) = ubiquinol-10 + NAD(+)</text>
        <dbReference type="Rhea" id="RHEA:61984"/>
        <dbReference type="ChEBI" id="CHEBI:15378"/>
        <dbReference type="ChEBI" id="CHEBI:46245"/>
        <dbReference type="ChEBI" id="CHEBI:57540"/>
        <dbReference type="ChEBI" id="CHEBI:57945"/>
        <dbReference type="ChEBI" id="CHEBI:64183"/>
    </reaction>
    <physiologicalReaction direction="left-to-right" evidence="35">
        <dbReference type="Rhea" id="RHEA:61985"/>
    </physiologicalReaction>
</comment>
<keyword evidence="10" id="KW-0597">Phosphoprotein</keyword>
<evidence type="ECO:0000256" key="25">
    <source>
        <dbReference type="ARBA" id="ARBA00041787"/>
    </source>
</evidence>
<evidence type="ECO:0000256" key="35">
    <source>
        <dbReference type="ARBA" id="ARBA00049236"/>
    </source>
</evidence>
<evidence type="ECO:0000256" key="10">
    <source>
        <dbReference type="ARBA" id="ARBA00022553"/>
    </source>
</evidence>
<dbReference type="PANTHER" id="PTHR12814:SF2">
    <property type="entry name" value="RNA-BINDING PROTEIN NOB1"/>
    <property type="match status" value="1"/>
</dbReference>
<protein>
    <recommendedName>
        <fullName evidence="24">NAD(P)H dehydrogenase [quinone] 1</fullName>
        <ecNumber evidence="6">1.6.5.2</ecNumber>
    </recommendedName>
    <alternativeName>
        <fullName evidence="28">Azoreductase</fullName>
    </alternativeName>
    <alternativeName>
        <fullName evidence="30">DT-diaphorase</fullName>
    </alternativeName>
    <alternativeName>
        <fullName evidence="26">Menadione reductase</fullName>
    </alternativeName>
    <alternativeName>
        <fullName evidence="27">NAD(P)H:quinone oxidoreductase 1</fullName>
    </alternativeName>
    <alternativeName>
        <fullName evidence="25">Phylloquinone reductase</fullName>
    </alternativeName>
    <alternativeName>
        <fullName evidence="29">Quinone reductase 1</fullName>
    </alternativeName>
    <alternativeName>
        <fullName evidence="7">RNA-binding protein NOB1</fullName>
    </alternativeName>
</protein>
<proteinExistence type="inferred from homology"/>
<reference evidence="40 41" key="1">
    <citation type="submission" date="2013-11" db="EMBL/GenBank/DDBJ databases">
        <title>The Damaraland mole rat (Fukomys damarensis) genome and evolution of African mole rats.</title>
        <authorList>
            <person name="Gladyshev V.N."/>
            <person name="Fang X."/>
        </authorList>
    </citation>
    <scope>NUCLEOTIDE SEQUENCE [LARGE SCALE GENOMIC DNA]</scope>
    <source>
        <tissue evidence="40">Liver</tissue>
    </source>
</reference>
<keyword evidence="20" id="KW-0521">NADP</keyword>
<evidence type="ECO:0000313" key="40">
    <source>
        <dbReference type="EMBL" id="KFO20035.1"/>
    </source>
</evidence>
<keyword evidence="9" id="KW-1017">Isopeptide bond</keyword>
<dbReference type="GO" id="GO:0005829">
    <property type="term" value="C:cytosol"/>
    <property type="evidence" value="ECO:0007669"/>
    <property type="project" value="UniProtKB-SubCell"/>
</dbReference>
<evidence type="ECO:0000256" key="1">
    <source>
        <dbReference type="ARBA" id="ARBA00001974"/>
    </source>
</evidence>
<evidence type="ECO:0000256" key="26">
    <source>
        <dbReference type="ARBA" id="ARBA00042248"/>
    </source>
</evidence>
<keyword evidence="15" id="KW-0863">Zinc-finger</keyword>
<feature type="compositionally biased region" description="Acidic residues" evidence="38">
    <location>
        <begin position="184"/>
        <end position="198"/>
    </location>
</feature>
<comment type="function">
    <text evidence="31">May play a role in mRNA degradation. Endonuclease required for processing of 20S pre-rRNA precursor and biogenesis of 40S ribosomal subunits.</text>
</comment>
<dbReference type="GO" id="GO:0030490">
    <property type="term" value="P:maturation of SSU-rRNA"/>
    <property type="evidence" value="ECO:0007669"/>
    <property type="project" value="TreeGrafter"/>
</dbReference>
<evidence type="ECO:0000256" key="37">
    <source>
        <dbReference type="ARBA" id="ARBA00065922"/>
    </source>
</evidence>
<comment type="subcellular location">
    <subcellularLocation>
        <location evidence="3">Cytoplasm</location>
        <location evidence="3">Cytosol</location>
    </subcellularLocation>
    <subcellularLocation>
        <location evidence="2">Nucleus</location>
    </subcellularLocation>
</comment>
<dbReference type="InterPro" id="IPR036283">
    <property type="entry name" value="NOB1_Zf-like_sf"/>
</dbReference>
<evidence type="ECO:0000256" key="12">
    <source>
        <dbReference type="ARBA" id="ARBA00022722"/>
    </source>
</evidence>
<keyword evidence="14" id="KW-0255">Endonuclease</keyword>
<dbReference type="Pfam" id="PF08772">
    <property type="entry name" value="Zn_ribbon_NOB1"/>
    <property type="match status" value="1"/>
</dbReference>
<evidence type="ECO:0000256" key="27">
    <source>
        <dbReference type="ARBA" id="ARBA00042288"/>
    </source>
</evidence>
<feature type="domain" description="PIN" evidence="39">
    <location>
        <begin position="5"/>
        <end position="108"/>
    </location>
</feature>
<dbReference type="AlphaFoldDB" id="A0A091CRN5"/>
<evidence type="ECO:0000256" key="2">
    <source>
        <dbReference type="ARBA" id="ARBA00004123"/>
    </source>
</evidence>
<dbReference type="GO" id="GO:0006979">
    <property type="term" value="P:response to oxidative stress"/>
    <property type="evidence" value="ECO:0007669"/>
    <property type="project" value="UniProtKB-ARBA"/>
</dbReference>
<keyword evidence="21" id="KW-0560">Oxidoreductase</keyword>
<evidence type="ECO:0000256" key="38">
    <source>
        <dbReference type="SAM" id="MobiDB-lite"/>
    </source>
</evidence>
<evidence type="ECO:0000256" key="24">
    <source>
        <dbReference type="ARBA" id="ARBA00040776"/>
    </source>
</evidence>
<evidence type="ECO:0000256" key="5">
    <source>
        <dbReference type="ARBA" id="ARBA00006252"/>
    </source>
</evidence>
<name>A0A091CRN5_FUKDA</name>
<dbReference type="GO" id="GO:0016787">
    <property type="term" value="F:hydrolase activity"/>
    <property type="evidence" value="ECO:0007669"/>
    <property type="project" value="UniProtKB-KW"/>
</dbReference>
<comment type="catalytic activity">
    <reaction evidence="36">
        <text>a quinone + NADPH + H(+) = a quinol + NADP(+)</text>
        <dbReference type="Rhea" id="RHEA:46164"/>
        <dbReference type="ChEBI" id="CHEBI:15378"/>
        <dbReference type="ChEBI" id="CHEBI:24646"/>
        <dbReference type="ChEBI" id="CHEBI:57783"/>
        <dbReference type="ChEBI" id="CHEBI:58349"/>
        <dbReference type="ChEBI" id="CHEBI:132124"/>
        <dbReference type="EC" id="1.6.5.2"/>
    </reaction>
    <physiologicalReaction direction="left-to-right" evidence="36">
        <dbReference type="Rhea" id="RHEA:46165"/>
    </physiologicalReaction>
</comment>
<dbReference type="InterPro" id="IPR003680">
    <property type="entry name" value="Flavodoxin_fold"/>
</dbReference>
<evidence type="ECO:0000256" key="16">
    <source>
        <dbReference type="ARBA" id="ARBA00022801"/>
    </source>
</evidence>
<dbReference type="SUPFAM" id="SSF144206">
    <property type="entry name" value="NOB1 zinc finger-like"/>
    <property type="match status" value="1"/>
</dbReference>
<dbReference type="GO" id="GO:0005634">
    <property type="term" value="C:nucleus"/>
    <property type="evidence" value="ECO:0007669"/>
    <property type="project" value="UniProtKB-SubCell"/>
</dbReference>
<feature type="region of interest" description="Disordered" evidence="38">
    <location>
        <begin position="437"/>
        <end position="460"/>
    </location>
</feature>
<dbReference type="InterPro" id="IPR029039">
    <property type="entry name" value="Flavoprotein-like_sf"/>
</dbReference>
<evidence type="ECO:0000256" key="36">
    <source>
        <dbReference type="ARBA" id="ARBA00049392"/>
    </source>
</evidence>
<evidence type="ECO:0000256" key="9">
    <source>
        <dbReference type="ARBA" id="ARBA00022499"/>
    </source>
</evidence>
<dbReference type="Pfam" id="PF15017">
    <property type="entry name" value="WRNPLPNID"/>
    <property type="match status" value="1"/>
</dbReference>
<accession>A0A091CRN5</accession>
<evidence type="ECO:0000256" key="11">
    <source>
        <dbReference type="ARBA" id="ARBA00022630"/>
    </source>
</evidence>
<comment type="subunit">
    <text evidence="32">Homodimer. Interacts with PDLIM4 isoform 2; this interaction stabilizes PDLIM4 isoform 2 in response to oxidative stress and protects it from ubiquitin-independent degradation by the core 20S proteasome. Interacts with TP73 (via SAM domain); this interaction is NADH-dependent, stabilizes TP73 in response to oxidative stress and protects it from ubiquitin-independent degradation by the 20S proteasome. Interacts with TP53; this interaction is NADH-dependent, stabilizes TP53 in response to oxidative stress and protects it from ubiquitin-independent degradation by the 20S proteasome.</text>
</comment>
<evidence type="ECO:0000256" key="17">
    <source>
        <dbReference type="ARBA" id="ARBA00022827"/>
    </source>
</evidence>
<evidence type="ECO:0000256" key="22">
    <source>
        <dbReference type="ARBA" id="ARBA00023027"/>
    </source>
</evidence>
<dbReference type="GO" id="GO:0008270">
    <property type="term" value="F:zinc ion binding"/>
    <property type="evidence" value="ECO:0007669"/>
    <property type="project" value="UniProtKB-KW"/>
</dbReference>
<dbReference type="InterPro" id="IPR033461">
    <property type="entry name" value="WRNPLPNID"/>
</dbReference>
<dbReference type="FunFam" id="3.40.50.360:FF:000029">
    <property type="entry name" value="NAD(P)H dehydrogenase [quinone] 1"/>
    <property type="match status" value="1"/>
</dbReference>
<evidence type="ECO:0000313" key="41">
    <source>
        <dbReference type="Proteomes" id="UP000028990"/>
    </source>
</evidence>
<evidence type="ECO:0000256" key="30">
    <source>
        <dbReference type="ARBA" id="ARBA00042416"/>
    </source>
</evidence>
<dbReference type="PANTHER" id="PTHR12814">
    <property type="entry name" value="RNA-BINDING PROTEIN NOB1"/>
    <property type="match status" value="1"/>
</dbReference>
<dbReference type="GO" id="GO:0004521">
    <property type="term" value="F:RNA endonuclease activity"/>
    <property type="evidence" value="ECO:0007669"/>
    <property type="project" value="TreeGrafter"/>
</dbReference>
<comment type="similarity">
    <text evidence="4">Belongs to the NOB1 family.</text>
</comment>
<feature type="region of interest" description="Disordered" evidence="38">
    <location>
        <begin position="181"/>
        <end position="208"/>
    </location>
</feature>
<evidence type="ECO:0000256" key="23">
    <source>
        <dbReference type="ARBA" id="ARBA00023242"/>
    </source>
</evidence>
<dbReference type="InterPro" id="IPR014881">
    <property type="entry name" value="NOB1_Zn-bd"/>
</dbReference>
<keyword evidence="12" id="KW-0540">Nuclease</keyword>
<evidence type="ECO:0000256" key="15">
    <source>
        <dbReference type="ARBA" id="ARBA00022771"/>
    </source>
</evidence>
<evidence type="ECO:0000256" key="31">
    <source>
        <dbReference type="ARBA" id="ARBA00045628"/>
    </source>
</evidence>
<keyword evidence="13" id="KW-0479">Metal-binding</keyword>
<keyword evidence="19" id="KW-0832">Ubl conjugation</keyword>
<evidence type="ECO:0000256" key="14">
    <source>
        <dbReference type="ARBA" id="ARBA00022759"/>
    </source>
</evidence>
<evidence type="ECO:0000256" key="6">
    <source>
        <dbReference type="ARBA" id="ARBA00012648"/>
    </source>
</evidence>
<dbReference type="GO" id="GO:0050136">
    <property type="term" value="F:NADH dehydrogenase (quinone) (non-electrogenic) activity"/>
    <property type="evidence" value="ECO:0007669"/>
    <property type="project" value="UniProtKB-ARBA"/>
</dbReference>
<evidence type="ECO:0000256" key="3">
    <source>
        <dbReference type="ARBA" id="ARBA00004514"/>
    </source>
</evidence>
<keyword evidence="22" id="KW-0520">NAD</keyword>
<keyword evidence="18" id="KW-0862">Zinc</keyword>
<evidence type="ECO:0000256" key="18">
    <source>
        <dbReference type="ARBA" id="ARBA00022833"/>
    </source>
</evidence>
<keyword evidence="23" id="KW-0539">Nucleus</keyword>
<dbReference type="Gene3D" id="3.40.50.360">
    <property type="match status" value="1"/>
</dbReference>
<dbReference type="Gene3D" id="3.40.50.1010">
    <property type="entry name" value="5'-nuclease"/>
    <property type="match status" value="1"/>
</dbReference>
<keyword evidence="41" id="KW-1185">Reference proteome</keyword>
<dbReference type="InterPro" id="IPR033411">
    <property type="entry name" value="Ribonuclease_PIN"/>
</dbReference>
<comment type="cofactor">
    <cofactor evidence="1">
        <name>FAD</name>
        <dbReference type="ChEBI" id="CHEBI:57692"/>
    </cofactor>
</comment>
<dbReference type="eggNOG" id="KOG2463">
    <property type="taxonomic scope" value="Eukaryota"/>
</dbReference>
<dbReference type="EC" id="1.6.5.2" evidence="6"/>
<evidence type="ECO:0000256" key="29">
    <source>
        <dbReference type="ARBA" id="ARBA00042364"/>
    </source>
</evidence>
<evidence type="ECO:0000256" key="28">
    <source>
        <dbReference type="ARBA" id="ARBA00042298"/>
    </source>
</evidence>
<comment type="similarity">
    <text evidence="5">Belongs to the NAD(P)H dehydrogenase (quinone) family.</text>
</comment>
<organism evidence="40 41">
    <name type="scientific">Fukomys damarensis</name>
    <name type="common">Damaraland mole rat</name>
    <name type="synonym">Cryptomys damarensis</name>
    <dbReference type="NCBI Taxonomy" id="885580"/>
    <lineage>
        <taxon>Eukaryota</taxon>
        <taxon>Metazoa</taxon>
        <taxon>Chordata</taxon>
        <taxon>Craniata</taxon>
        <taxon>Vertebrata</taxon>
        <taxon>Euteleostomi</taxon>
        <taxon>Mammalia</taxon>
        <taxon>Eutheria</taxon>
        <taxon>Euarchontoglires</taxon>
        <taxon>Glires</taxon>
        <taxon>Rodentia</taxon>
        <taxon>Hystricomorpha</taxon>
        <taxon>Bathyergidae</taxon>
        <taxon>Fukomys</taxon>
    </lineage>
</organism>
<dbReference type="InterPro" id="IPR039907">
    <property type="entry name" value="NOB1"/>
</dbReference>
<evidence type="ECO:0000256" key="33">
    <source>
        <dbReference type="ARBA" id="ARBA00048181"/>
    </source>
</evidence>
<dbReference type="Pfam" id="PF02525">
    <property type="entry name" value="Flavodoxin_2"/>
    <property type="match status" value="1"/>
</dbReference>
<evidence type="ECO:0000256" key="13">
    <source>
        <dbReference type="ARBA" id="ARBA00022723"/>
    </source>
</evidence>
<evidence type="ECO:0000259" key="39">
    <source>
        <dbReference type="SMART" id="SM00670"/>
    </source>
</evidence>
<sequence length="783" mass="86931">MAPVEHVVADAGAFLRDAALQDIGNNIYTVREVVSEIRDKATRRRLAVLPYELRFREPLPEYVRLVTEFSKKTGDYASLSATDIQVLALTYQLEAEFVGVSHLKQEPEKVRVSSSIQHPETPLHISGFHLPSKHKAPQETVHCGVPAREPEHPEFSSFLFWRSPLPNIDHELQQLLIDRRAEEAEGDGSEESEGEGSGDDGGGWITPSNIGQIQRELEKGDVPQDVRVGCVTTDFAMQNVLLQMGLHVLAVDGMLIREARSSILRCHGCFKTTSDMSRVFCAHCGNKTLKKVAVTVSEDGTLHMLFSRNPKVLNPRGLRYPLPMPKGGKYASNPHLTEDQRFPQLRLSRKARQKTDVFASDYIAGVSPFAENDICSRSATLQVRDSTLGAGRRRLNPNASRKKFVKKRCLRLRSLFSPDARVPFRLLSLGVLGQVPMVRPTHSRGPSGSRGPGQAGIKQRSSCAATGNPLNCLPSCQLPSSRVQVAPATSGPANQHSGGCTSWHSVEAMAVTRKALIILAHSERTSFNYAMKEAAVEALKKTGWEVAESDLYAMNFNPIISRKDITGTLKHPEKFQYSDETALAYKESRLSPDIVAEQKKLEAADLVIFQFPMQWCGVPAILKGWFDRVFITGFAYTYADMYDKGPFKNKKAVLSITTGSSGSMYSPQGIHGDVNILLWPIQSGTLHFCGFQVLEPQLTYSIGHTPLDVRTQVLEGWKKRLERIWDETPLYFAPSSLFDLSFQAGFLMKKAVQDEQKNKTFGLSVGHHLGKPIPTDNQVKARK</sequence>
<dbReference type="Gene3D" id="6.20.210.10">
    <property type="entry name" value="Nin one binding (NOB1), Zn-ribbon-like"/>
    <property type="match status" value="1"/>
</dbReference>
<evidence type="ECO:0000256" key="7">
    <source>
        <dbReference type="ARBA" id="ARBA00018439"/>
    </source>
</evidence>
<dbReference type="SMART" id="SM00670">
    <property type="entry name" value="PINc"/>
    <property type="match status" value="1"/>
</dbReference>
<dbReference type="STRING" id="885580.ENSFDAP00000019290"/>
<dbReference type="GO" id="GO:0030688">
    <property type="term" value="C:preribosome, small subunit precursor"/>
    <property type="evidence" value="ECO:0007669"/>
    <property type="project" value="TreeGrafter"/>
</dbReference>
<keyword evidence="8" id="KW-0963">Cytoplasm</keyword>
<keyword evidence="17" id="KW-0274">FAD</keyword>
<comment type="subunit">
    <text evidence="37">May interact with UPF2. Component of the small ribosomal subunit, ribosomal RNA processing complex (SSU RRP complex).</text>
</comment>
<dbReference type="Pfam" id="PF17146">
    <property type="entry name" value="PIN_6"/>
    <property type="match status" value="1"/>
</dbReference>